<comment type="caution">
    <text evidence="1">The sequence shown here is derived from an EMBL/GenBank/DDBJ whole genome shotgun (WGS) entry which is preliminary data.</text>
</comment>
<dbReference type="EMBL" id="JABTTQ020000008">
    <property type="protein sequence ID" value="KAK6150408.1"/>
    <property type="molecule type" value="Genomic_DNA"/>
</dbReference>
<evidence type="ECO:0000313" key="2">
    <source>
        <dbReference type="Proteomes" id="UP001318860"/>
    </source>
</evidence>
<name>A0ABR0WTZ7_REHGL</name>
<keyword evidence="2" id="KW-1185">Reference proteome</keyword>
<reference evidence="1 2" key="1">
    <citation type="journal article" date="2021" name="Comput. Struct. Biotechnol. J.">
        <title>De novo genome assembly of the potent medicinal plant Rehmannia glutinosa using nanopore technology.</title>
        <authorList>
            <person name="Ma L."/>
            <person name="Dong C."/>
            <person name="Song C."/>
            <person name="Wang X."/>
            <person name="Zheng X."/>
            <person name="Niu Y."/>
            <person name="Chen S."/>
            <person name="Feng W."/>
        </authorList>
    </citation>
    <scope>NUCLEOTIDE SEQUENCE [LARGE SCALE GENOMIC DNA]</scope>
    <source>
        <strain evidence="1">DH-2019</strain>
    </source>
</reference>
<proteinExistence type="predicted"/>
<accession>A0ABR0WTZ7</accession>
<organism evidence="1 2">
    <name type="scientific">Rehmannia glutinosa</name>
    <name type="common">Chinese foxglove</name>
    <dbReference type="NCBI Taxonomy" id="99300"/>
    <lineage>
        <taxon>Eukaryota</taxon>
        <taxon>Viridiplantae</taxon>
        <taxon>Streptophyta</taxon>
        <taxon>Embryophyta</taxon>
        <taxon>Tracheophyta</taxon>
        <taxon>Spermatophyta</taxon>
        <taxon>Magnoliopsida</taxon>
        <taxon>eudicotyledons</taxon>
        <taxon>Gunneridae</taxon>
        <taxon>Pentapetalae</taxon>
        <taxon>asterids</taxon>
        <taxon>lamiids</taxon>
        <taxon>Lamiales</taxon>
        <taxon>Orobanchaceae</taxon>
        <taxon>Rehmannieae</taxon>
        <taxon>Rehmannia</taxon>
    </lineage>
</organism>
<sequence length="165" mass="18789">MMLMILHQQQEILQAVKANKSEKTEEKEMPPENPFKAQPKNFKNIFGEIASCVTIADIINFEPTSNKLTLVVLLKNARFFMRSPFPETIKVGSFSRAAHFTASSSSSSRDECEKTSITMFLHIFECFRELQVQIRTHPAPRGSPRTDDSNQDFKDIQASEKLCCI</sequence>
<evidence type="ECO:0000313" key="1">
    <source>
        <dbReference type="EMBL" id="KAK6150408.1"/>
    </source>
</evidence>
<protein>
    <submittedName>
        <fullName evidence="1">Uncharacterized protein</fullName>
    </submittedName>
</protein>
<dbReference type="Proteomes" id="UP001318860">
    <property type="component" value="Unassembled WGS sequence"/>
</dbReference>
<gene>
    <name evidence="1" type="ORF">DH2020_015340</name>
</gene>